<dbReference type="InterPro" id="IPR008271">
    <property type="entry name" value="Ser/Thr_kinase_AS"/>
</dbReference>
<dbReference type="SMART" id="SM00220">
    <property type="entry name" value="S_TKc"/>
    <property type="match status" value="1"/>
</dbReference>
<dbReference type="SUPFAM" id="SSF56112">
    <property type="entry name" value="Protein kinase-like (PK-like)"/>
    <property type="match status" value="1"/>
</dbReference>
<keyword evidence="10" id="KW-1185">Reference proteome</keyword>
<evidence type="ECO:0000256" key="1">
    <source>
        <dbReference type="ARBA" id="ARBA00022679"/>
    </source>
</evidence>
<evidence type="ECO:0000313" key="10">
    <source>
        <dbReference type="Proteomes" id="UP001642409"/>
    </source>
</evidence>
<name>A0AA86QZK4_9EUKA</name>
<dbReference type="EMBL" id="CATOUU010000321">
    <property type="protein sequence ID" value="CAI9924762.1"/>
    <property type="molecule type" value="Genomic_DNA"/>
</dbReference>
<dbReference type="PROSITE" id="PS50011">
    <property type="entry name" value="PROTEIN_KINASE_DOM"/>
    <property type="match status" value="1"/>
</dbReference>
<dbReference type="FunFam" id="1.10.510.10:FF:000571">
    <property type="entry name" value="Maternal embryonic leucine zipper kinase"/>
    <property type="match status" value="1"/>
</dbReference>
<evidence type="ECO:0000256" key="4">
    <source>
        <dbReference type="ARBA" id="ARBA00022840"/>
    </source>
</evidence>
<keyword evidence="2" id="KW-0547">Nucleotide-binding</keyword>
<feature type="domain" description="Protein kinase" evidence="5">
    <location>
        <begin position="71"/>
        <end position="324"/>
    </location>
</feature>
<reference evidence="8 10" key="2">
    <citation type="submission" date="2024-07" db="EMBL/GenBank/DDBJ databases">
        <authorList>
            <person name="Akdeniz Z."/>
        </authorList>
    </citation>
    <scope>NUCLEOTIDE SEQUENCE [LARGE SCALE GENOMIC DNA]</scope>
</reference>
<evidence type="ECO:0000259" key="5">
    <source>
        <dbReference type="PROSITE" id="PS50011"/>
    </source>
</evidence>
<organism evidence="7">
    <name type="scientific">Hexamita inflata</name>
    <dbReference type="NCBI Taxonomy" id="28002"/>
    <lineage>
        <taxon>Eukaryota</taxon>
        <taxon>Metamonada</taxon>
        <taxon>Diplomonadida</taxon>
        <taxon>Hexamitidae</taxon>
        <taxon>Hexamitinae</taxon>
        <taxon>Hexamita</taxon>
    </lineage>
</organism>
<keyword evidence="4" id="KW-0067">ATP-binding</keyword>
<dbReference type="EMBL" id="CAXDID020000035">
    <property type="protein sequence ID" value="CAL5996671.1"/>
    <property type="molecule type" value="Genomic_DNA"/>
</dbReference>
<dbReference type="PROSITE" id="PS00108">
    <property type="entry name" value="PROTEIN_KINASE_ST"/>
    <property type="match status" value="1"/>
</dbReference>
<dbReference type="PANTHER" id="PTHR48016:SF56">
    <property type="entry name" value="MAPKK KINASE"/>
    <property type="match status" value="1"/>
</dbReference>
<evidence type="ECO:0000256" key="2">
    <source>
        <dbReference type="ARBA" id="ARBA00022741"/>
    </source>
</evidence>
<evidence type="ECO:0000256" key="3">
    <source>
        <dbReference type="ARBA" id="ARBA00022777"/>
    </source>
</evidence>
<keyword evidence="1" id="KW-0808">Transferase</keyword>
<evidence type="ECO:0000313" key="6">
    <source>
        <dbReference type="EMBL" id="CAI9924762.1"/>
    </source>
</evidence>
<dbReference type="EMBL" id="CATOUU010000972">
    <property type="protein sequence ID" value="CAI9964146.1"/>
    <property type="molecule type" value="Genomic_DNA"/>
</dbReference>
<dbReference type="Pfam" id="PF00069">
    <property type="entry name" value="Pkinase"/>
    <property type="match status" value="1"/>
</dbReference>
<protein>
    <submittedName>
        <fullName evidence="8">Kinase</fullName>
    </submittedName>
    <submittedName>
        <fullName evidence="7">STE STE11</fullName>
    </submittedName>
</protein>
<evidence type="ECO:0000313" key="8">
    <source>
        <dbReference type="EMBL" id="CAL5996671.1"/>
    </source>
</evidence>
<comment type="caution">
    <text evidence="7">The sequence shown here is derived from an EMBL/GenBank/DDBJ whole genome shotgun (WGS) entry which is preliminary data.</text>
</comment>
<reference evidence="7" key="1">
    <citation type="submission" date="2023-06" db="EMBL/GenBank/DDBJ databases">
        <authorList>
            <person name="Kurt Z."/>
        </authorList>
    </citation>
    <scope>NUCLEOTIDE SEQUENCE</scope>
</reference>
<evidence type="ECO:0000313" key="7">
    <source>
        <dbReference type="EMBL" id="CAI9964146.1"/>
    </source>
</evidence>
<dbReference type="InterPro" id="IPR050538">
    <property type="entry name" value="MAP_kinase_kinase_kinase"/>
</dbReference>
<dbReference type="PANTHER" id="PTHR48016">
    <property type="entry name" value="MAP KINASE KINASE KINASE SSK2-RELATED-RELATED"/>
    <property type="match status" value="1"/>
</dbReference>
<dbReference type="InterPro" id="IPR011009">
    <property type="entry name" value="Kinase-like_dom_sf"/>
</dbReference>
<dbReference type="GO" id="GO:0004672">
    <property type="term" value="F:protein kinase activity"/>
    <property type="evidence" value="ECO:0007669"/>
    <property type="project" value="InterPro"/>
</dbReference>
<dbReference type="AlphaFoldDB" id="A0AA86QZK4"/>
<proteinExistence type="predicted"/>
<dbReference type="Proteomes" id="UP001642409">
    <property type="component" value="Unassembled WGS sequence"/>
</dbReference>
<dbReference type="GO" id="GO:0005524">
    <property type="term" value="F:ATP binding"/>
    <property type="evidence" value="ECO:0007669"/>
    <property type="project" value="UniProtKB-KW"/>
</dbReference>
<dbReference type="InterPro" id="IPR000719">
    <property type="entry name" value="Prot_kinase_dom"/>
</dbReference>
<sequence length="414" mass="46660">MGCGTPAQQQSDMKNSETLPYDFTQNKINEEVLAEEDTEIVQIVSDEIDDTTSLIEHQFLPPKQREYKIQYITGQVCGEGTFGKVYTAIERTTGLPLAVKELKTDGMNEQQLKEVETEIHFMTNLTHENIVKIYDAFRVEKKIFIVMEHLQGGSLQSLTRQFKGIPEVLARRHFKQLVSALAHMHHSNCAHLDLKCANVMLAADQRLRLVDFGTSIRATAPVAAGVRGSPYWIAPECVRTRTYDVFKADIWSLGATLLELIDSVPPYFQIKQAPAVLYHVSQLDTPPGFNSAVSGQCLDFSRRCLQLDPAERADIDELLSHKWLQFEAGGELNELIPDENAFEEKNQSEAFKDQDLLSLKESMIGVEHGKGIKQIGVKIEQDYMAQQVDWAIADLDYNDIAGKHVALYNDLVEM</sequence>
<keyword evidence="3 8" id="KW-0418">Kinase</keyword>
<dbReference type="Gene3D" id="1.10.510.10">
    <property type="entry name" value="Transferase(Phosphotransferase) domain 1"/>
    <property type="match status" value="1"/>
</dbReference>
<accession>A0AA86QZK4</accession>
<evidence type="ECO:0000313" key="9">
    <source>
        <dbReference type="EMBL" id="CAL6070766.1"/>
    </source>
</evidence>
<gene>
    <name evidence="6" type="ORF">HINF_LOCUS12407</name>
    <name evidence="8" type="ORF">HINF_LOCUS14876</name>
    <name evidence="7" type="ORF">HINF_LOCUS51791</name>
    <name evidence="9" type="ORF">HINF_LOCUS54783</name>
</gene>
<dbReference type="EMBL" id="CAXDID020000286">
    <property type="protein sequence ID" value="CAL6070766.1"/>
    <property type="molecule type" value="Genomic_DNA"/>
</dbReference>